<evidence type="ECO:0000256" key="4">
    <source>
        <dbReference type="PROSITE-ProRule" id="PRU00176"/>
    </source>
</evidence>
<comment type="caution">
    <text evidence="7">The sequence shown here is derived from an EMBL/GenBank/DDBJ whole genome shotgun (WGS) entry which is preliminary data.</text>
</comment>
<dbReference type="InterPro" id="IPR000504">
    <property type="entry name" value="RRM_dom"/>
</dbReference>
<comment type="subcellular location">
    <subcellularLocation>
        <location evidence="1">Nucleus</location>
        <location evidence="1">Nucleolus</location>
    </subcellularLocation>
</comment>
<dbReference type="PANTHER" id="PTHR46754">
    <property type="entry name" value="MKI67 FHA DOMAIN-INTERACTING NUCLEOLAR PHOSPHOPROTEIN"/>
    <property type="match status" value="1"/>
</dbReference>
<dbReference type="Proteomes" id="UP001233999">
    <property type="component" value="Unassembled WGS sequence"/>
</dbReference>
<dbReference type="CDD" id="cd12307">
    <property type="entry name" value="RRM_NIFK_like"/>
    <property type="match status" value="1"/>
</dbReference>
<dbReference type="InterPro" id="IPR012677">
    <property type="entry name" value="Nucleotide-bd_a/b_plait_sf"/>
</dbReference>
<evidence type="ECO:0000256" key="1">
    <source>
        <dbReference type="ARBA" id="ARBA00004604"/>
    </source>
</evidence>
<dbReference type="EMBL" id="JASPKZ010003864">
    <property type="protein sequence ID" value="KAJ9591531.1"/>
    <property type="molecule type" value="Genomic_DNA"/>
</dbReference>
<keyword evidence="8" id="KW-1185">Reference proteome</keyword>
<evidence type="ECO:0000256" key="2">
    <source>
        <dbReference type="ARBA" id="ARBA00022884"/>
    </source>
</evidence>
<dbReference type="InterPro" id="IPR035979">
    <property type="entry name" value="RBD_domain_sf"/>
</dbReference>
<evidence type="ECO:0000313" key="8">
    <source>
        <dbReference type="Proteomes" id="UP001233999"/>
    </source>
</evidence>
<gene>
    <name evidence="7" type="ORF">L9F63_001885</name>
</gene>
<dbReference type="PROSITE" id="PS50102">
    <property type="entry name" value="RRM"/>
    <property type="match status" value="1"/>
</dbReference>
<evidence type="ECO:0000256" key="3">
    <source>
        <dbReference type="ARBA" id="ARBA00023242"/>
    </source>
</evidence>
<dbReference type="SUPFAM" id="SSF54928">
    <property type="entry name" value="RNA-binding domain, RBD"/>
    <property type="match status" value="1"/>
</dbReference>
<evidence type="ECO:0000256" key="5">
    <source>
        <dbReference type="SAM" id="MobiDB-lite"/>
    </source>
</evidence>
<feature type="compositionally biased region" description="Polar residues" evidence="5">
    <location>
        <begin position="1"/>
        <end position="11"/>
    </location>
</feature>
<protein>
    <recommendedName>
        <fullName evidence="6">RRM domain-containing protein</fullName>
    </recommendedName>
</protein>
<accession>A0AAD8A343</accession>
<dbReference type="AlphaFoldDB" id="A0AAD8A343"/>
<reference evidence="7" key="2">
    <citation type="submission" date="2023-05" db="EMBL/GenBank/DDBJ databases">
        <authorList>
            <person name="Fouks B."/>
        </authorList>
    </citation>
    <scope>NUCLEOTIDE SEQUENCE</scope>
    <source>
        <strain evidence="7">Stay&amp;Tobe</strain>
        <tissue evidence="7">Testes</tissue>
    </source>
</reference>
<sequence length="152" mass="17433">MSTLLGGQKNQKNVPETKKPKKKNPKFLGRGVVYLRHIPKGFHEEEMSKYFRQFGHVTRLNLVRSKCTGRPKGYAFIEFLYSEVAQVVAETMNNYLMFGKVLKAEYIPSEKIRRAGSAIIVRWKEISENGRQAELLGSNPRSKGFCLFGDFN</sequence>
<feature type="domain" description="RRM" evidence="6">
    <location>
        <begin position="31"/>
        <end position="109"/>
    </location>
</feature>
<dbReference type="Gene3D" id="3.30.70.330">
    <property type="match status" value="1"/>
</dbReference>
<dbReference type="SMART" id="SM00360">
    <property type="entry name" value="RRM"/>
    <property type="match status" value="1"/>
</dbReference>
<keyword evidence="3" id="KW-0539">Nucleus</keyword>
<keyword evidence="2 4" id="KW-0694">RNA-binding</keyword>
<dbReference type="GO" id="GO:0005730">
    <property type="term" value="C:nucleolus"/>
    <property type="evidence" value="ECO:0007669"/>
    <property type="project" value="UniProtKB-SubCell"/>
</dbReference>
<dbReference type="Pfam" id="PF00076">
    <property type="entry name" value="RRM_1"/>
    <property type="match status" value="1"/>
</dbReference>
<organism evidence="7 8">
    <name type="scientific">Diploptera punctata</name>
    <name type="common">Pacific beetle cockroach</name>
    <dbReference type="NCBI Taxonomy" id="6984"/>
    <lineage>
        <taxon>Eukaryota</taxon>
        <taxon>Metazoa</taxon>
        <taxon>Ecdysozoa</taxon>
        <taxon>Arthropoda</taxon>
        <taxon>Hexapoda</taxon>
        <taxon>Insecta</taxon>
        <taxon>Pterygota</taxon>
        <taxon>Neoptera</taxon>
        <taxon>Polyneoptera</taxon>
        <taxon>Dictyoptera</taxon>
        <taxon>Blattodea</taxon>
        <taxon>Blaberoidea</taxon>
        <taxon>Blaberidae</taxon>
        <taxon>Diplopterinae</taxon>
        <taxon>Diploptera</taxon>
    </lineage>
</organism>
<reference evidence="7" key="1">
    <citation type="journal article" date="2023" name="IScience">
        <title>Live-bearing cockroach genome reveals convergent evolutionary mechanisms linked to viviparity in insects and beyond.</title>
        <authorList>
            <person name="Fouks B."/>
            <person name="Harrison M.C."/>
            <person name="Mikhailova A.A."/>
            <person name="Marchal E."/>
            <person name="English S."/>
            <person name="Carruthers M."/>
            <person name="Jennings E.C."/>
            <person name="Chiamaka E.L."/>
            <person name="Frigard R.A."/>
            <person name="Pippel M."/>
            <person name="Attardo G.M."/>
            <person name="Benoit J.B."/>
            <person name="Bornberg-Bauer E."/>
            <person name="Tobe S.S."/>
        </authorList>
    </citation>
    <scope>NUCLEOTIDE SEQUENCE</scope>
    <source>
        <strain evidence="7">Stay&amp;Tobe</strain>
    </source>
</reference>
<name>A0AAD8A343_DIPPU</name>
<dbReference type="GO" id="GO:0003723">
    <property type="term" value="F:RNA binding"/>
    <property type="evidence" value="ECO:0007669"/>
    <property type="project" value="UniProtKB-UniRule"/>
</dbReference>
<feature type="region of interest" description="Disordered" evidence="5">
    <location>
        <begin position="1"/>
        <end position="25"/>
    </location>
</feature>
<evidence type="ECO:0000313" key="7">
    <source>
        <dbReference type="EMBL" id="KAJ9591531.1"/>
    </source>
</evidence>
<proteinExistence type="predicted"/>
<evidence type="ECO:0000259" key="6">
    <source>
        <dbReference type="PROSITE" id="PS50102"/>
    </source>
</evidence>